<gene>
    <name evidence="2" type="ORF">ACFQJ9_11265</name>
</gene>
<keyword evidence="1" id="KW-0812">Transmembrane</keyword>
<feature type="transmembrane region" description="Helical" evidence="1">
    <location>
        <begin position="12"/>
        <end position="32"/>
    </location>
</feature>
<evidence type="ECO:0000313" key="3">
    <source>
        <dbReference type="Proteomes" id="UP001596447"/>
    </source>
</evidence>
<reference evidence="2 3" key="1">
    <citation type="journal article" date="2019" name="Int. J. Syst. Evol. Microbiol.">
        <title>The Global Catalogue of Microorganisms (GCM) 10K type strain sequencing project: providing services to taxonomists for standard genome sequencing and annotation.</title>
        <authorList>
            <consortium name="The Broad Institute Genomics Platform"/>
            <consortium name="The Broad Institute Genome Sequencing Center for Infectious Disease"/>
            <person name="Wu L."/>
            <person name="Ma J."/>
        </authorList>
    </citation>
    <scope>NUCLEOTIDE SEQUENCE [LARGE SCALE GENOMIC DNA]</scope>
    <source>
        <strain evidence="2 3">XZGYJ-43</strain>
    </source>
</reference>
<dbReference type="RefSeq" id="WP_279529899.1">
    <property type="nucleotide sequence ID" value="NZ_CP122312.1"/>
</dbReference>
<evidence type="ECO:0000313" key="2">
    <source>
        <dbReference type="EMBL" id="MFC7199978.1"/>
    </source>
</evidence>
<organism evidence="2 3">
    <name type="scientific">Halospeciosus flavus</name>
    <dbReference type="NCBI Taxonomy" id="3032283"/>
    <lineage>
        <taxon>Archaea</taxon>
        <taxon>Methanobacteriati</taxon>
        <taxon>Methanobacteriota</taxon>
        <taxon>Stenosarchaea group</taxon>
        <taxon>Halobacteria</taxon>
        <taxon>Halobacteriales</taxon>
        <taxon>Halobacteriaceae</taxon>
        <taxon>Halospeciosus</taxon>
    </lineage>
</organism>
<dbReference type="AlphaFoldDB" id="A0ABD5Z484"/>
<keyword evidence="1" id="KW-0472">Membrane</keyword>
<keyword evidence="3" id="KW-1185">Reference proteome</keyword>
<evidence type="ECO:0000256" key="1">
    <source>
        <dbReference type="SAM" id="Phobius"/>
    </source>
</evidence>
<dbReference type="Pfam" id="PF24364">
    <property type="entry name" value="DUF7520"/>
    <property type="match status" value="1"/>
</dbReference>
<dbReference type="Proteomes" id="UP001596447">
    <property type="component" value="Unassembled WGS sequence"/>
</dbReference>
<proteinExistence type="predicted"/>
<name>A0ABD5Z484_9EURY</name>
<dbReference type="EMBL" id="JBHTAR010000011">
    <property type="protein sequence ID" value="MFC7199978.1"/>
    <property type="molecule type" value="Genomic_DNA"/>
</dbReference>
<keyword evidence="1" id="KW-1133">Transmembrane helix</keyword>
<protein>
    <recommendedName>
        <fullName evidence="4">Cox cluster protein</fullName>
    </recommendedName>
</protein>
<evidence type="ECO:0008006" key="4">
    <source>
        <dbReference type="Google" id="ProtNLM"/>
    </source>
</evidence>
<comment type="caution">
    <text evidence="2">The sequence shown here is derived from an EMBL/GenBank/DDBJ whole genome shotgun (WGS) entry which is preliminary data.</text>
</comment>
<feature type="transmembrane region" description="Helical" evidence="1">
    <location>
        <begin position="61"/>
        <end position="84"/>
    </location>
</feature>
<sequence>MQTEWTPVGGRRVVLYMYAASVLVAGGFGYILGATVFENAVEKGVVATLGPVTFPLTPINLALYGVVSVGAILGVLLGVVAWVAKQDDATPRDRNPQ</sequence>
<dbReference type="InterPro" id="IPR055942">
    <property type="entry name" value="DUF7520"/>
</dbReference>
<accession>A0ABD5Z484</accession>